<keyword evidence="7" id="KW-1185">Reference proteome</keyword>
<evidence type="ECO:0000259" key="5">
    <source>
        <dbReference type="PROSITE" id="PS00624"/>
    </source>
</evidence>
<dbReference type="SUPFAM" id="SSF51905">
    <property type="entry name" value="FAD/NAD(P)-binding domain"/>
    <property type="match status" value="1"/>
</dbReference>
<evidence type="ECO:0000313" key="7">
    <source>
        <dbReference type="Proteomes" id="UP000469558"/>
    </source>
</evidence>
<keyword evidence="4" id="KW-0732">Signal</keyword>
<dbReference type="Gene3D" id="3.50.50.60">
    <property type="entry name" value="FAD/NAD(P)-binding domain"/>
    <property type="match status" value="1"/>
</dbReference>
<evidence type="ECO:0000256" key="1">
    <source>
        <dbReference type="ARBA" id="ARBA00010790"/>
    </source>
</evidence>
<keyword evidence="3" id="KW-0274">FAD</keyword>
<dbReference type="PANTHER" id="PTHR11552">
    <property type="entry name" value="GLUCOSE-METHANOL-CHOLINE GMC OXIDOREDUCTASE"/>
    <property type="match status" value="1"/>
</dbReference>
<dbReference type="GO" id="GO:0050660">
    <property type="term" value="F:flavin adenine dinucleotide binding"/>
    <property type="evidence" value="ECO:0007669"/>
    <property type="project" value="InterPro"/>
</dbReference>
<comment type="caution">
    <text evidence="6">The sequence shown here is derived from an EMBL/GenBank/DDBJ whole genome shotgun (WGS) entry which is preliminary data.</text>
</comment>
<dbReference type="SUPFAM" id="SSF54373">
    <property type="entry name" value="FAD-linked reductases, C-terminal domain"/>
    <property type="match status" value="1"/>
</dbReference>
<dbReference type="GO" id="GO:0044550">
    <property type="term" value="P:secondary metabolite biosynthetic process"/>
    <property type="evidence" value="ECO:0007669"/>
    <property type="project" value="TreeGrafter"/>
</dbReference>
<sequence length="628" mass="66256">MLFSSLALCGTLLAPITTASVIREQSRRDTDTTTTSSYQESLSAQSLIGSHFGVPGFPKTFDYIIVGGGTAGNTLARRLAANSKFSVALIEAGGFYETDNGNLTDIPADAIYWIDSEPTIRNNLIDWYQFTTPQAGWGGRSVHYPSGKTLGGDSARNFLWYMRSSAGAYQKWADAVGDTAYTFANLLPYFKKSVSFNPPVNSARPANASALTDTTQFSSTGGPLQVSYPYWANAISSWFQASLQTLGLKAVKGFTDGNILGYAYISQTSTTDSVRSTSESSFLREAFLQTNNLYVYKSTTATKILFSGTKAIGVTVNTAGQAYTLSANKEVISSAGAFRSPQLLMVSGIGPAATLSANKITPVKTLAGVGQNMWDHIAFGPAYAVDLTTHSQVSTNPTFDAAQVNLYNNARQGILTNVGGDFVAFEKLPAGAVSSSTRTALDSAYGSDWPDVELLPFDLDLVSLTTDGRNYVSSLCVLVAPFSRGNVTLNGTDTAVNPIVNPNWLGDARDQEVAIAGFKQARAVFATTAIKKIINGPEFSPGAAVTSDAAILAVIEASATSISHAAGTCKMGKSTDSLAVVDNHAKVFGVTGLRVVDASTFPLLPPGHPQGTVYALAEKIAADILAGN</sequence>
<dbReference type="PANTHER" id="PTHR11552:SF228">
    <property type="entry name" value="GLUCOSE-METHANOL-CHOLINE OXIDOREDUCTASE N-TERMINAL DOMAIN-CONTAINING PROTEIN"/>
    <property type="match status" value="1"/>
</dbReference>
<reference evidence="6 7" key="1">
    <citation type="submission" date="2018-05" db="EMBL/GenBank/DDBJ databases">
        <title>Genome sequencing and assembly of the regulated plant pathogen Lachnellula willkommii and related sister species for the development of diagnostic species identification markers.</title>
        <authorList>
            <person name="Giroux E."/>
            <person name="Bilodeau G."/>
        </authorList>
    </citation>
    <scope>NUCLEOTIDE SEQUENCE [LARGE SCALE GENOMIC DNA]</scope>
    <source>
        <strain evidence="6 7">CBS 268.59</strain>
    </source>
</reference>
<evidence type="ECO:0000256" key="2">
    <source>
        <dbReference type="PIRSR" id="PIRSR000137-1"/>
    </source>
</evidence>
<dbReference type="Pfam" id="PF05199">
    <property type="entry name" value="GMC_oxred_C"/>
    <property type="match status" value="1"/>
</dbReference>
<dbReference type="Proteomes" id="UP000469558">
    <property type="component" value="Unassembled WGS sequence"/>
</dbReference>
<accession>A0A8T9CDF4</accession>
<feature type="chain" id="PRO_5035865486" evidence="4">
    <location>
        <begin position="20"/>
        <end position="628"/>
    </location>
</feature>
<dbReference type="AlphaFoldDB" id="A0A8T9CDF4"/>
<feature type="signal peptide" evidence="4">
    <location>
        <begin position="1"/>
        <end position="19"/>
    </location>
</feature>
<evidence type="ECO:0000313" key="6">
    <source>
        <dbReference type="EMBL" id="TVY83212.1"/>
    </source>
</evidence>
<keyword evidence="3" id="KW-0285">Flavoprotein</keyword>
<dbReference type="OrthoDB" id="269227at2759"/>
<feature type="active site" description="Proton acceptor" evidence="2">
    <location>
        <position position="608"/>
    </location>
</feature>
<organism evidence="6 7">
    <name type="scientific">Lachnellula suecica</name>
    <dbReference type="NCBI Taxonomy" id="602035"/>
    <lineage>
        <taxon>Eukaryota</taxon>
        <taxon>Fungi</taxon>
        <taxon>Dikarya</taxon>
        <taxon>Ascomycota</taxon>
        <taxon>Pezizomycotina</taxon>
        <taxon>Leotiomycetes</taxon>
        <taxon>Helotiales</taxon>
        <taxon>Lachnaceae</taxon>
        <taxon>Lachnellula</taxon>
    </lineage>
</organism>
<evidence type="ECO:0000256" key="3">
    <source>
        <dbReference type="PIRSR" id="PIRSR000137-2"/>
    </source>
</evidence>
<feature type="active site" description="Proton donor" evidence="2">
    <location>
        <position position="564"/>
    </location>
</feature>
<dbReference type="PIRSF" id="PIRSF000137">
    <property type="entry name" value="Alcohol_oxidase"/>
    <property type="match status" value="1"/>
</dbReference>
<dbReference type="GO" id="GO:0016614">
    <property type="term" value="F:oxidoreductase activity, acting on CH-OH group of donors"/>
    <property type="evidence" value="ECO:0007669"/>
    <property type="project" value="InterPro"/>
</dbReference>
<dbReference type="InterPro" id="IPR007867">
    <property type="entry name" value="GMC_OxRtase_C"/>
</dbReference>
<dbReference type="EMBL" id="QGMK01000218">
    <property type="protein sequence ID" value="TVY83212.1"/>
    <property type="molecule type" value="Genomic_DNA"/>
</dbReference>
<comment type="similarity">
    <text evidence="1">Belongs to the GMC oxidoreductase family.</text>
</comment>
<feature type="binding site" evidence="3">
    <location>
        <begin position="609"/>
        <end position="610"/>
    </location>
    <ligand>
        <name>FAD</name>
        <dbReference type="ChEBI" id="CHEBI:57692"/>
    </ligand>
</feature>
<dbReference type="PROSITE" id="PS00624">
    <property type="entry name" value="GMC_OXRED_2"/>
    <property type="match status" value="1"/>
</dbReference>
<dbReference type="InterPro" id="IPR012132">
    <property type="entry name" value="GMC_OxRdtase"/>
</dbReference>
<dbReference type="InterPro" id="IPR036188">
    <property type="entry name" value="FAD/NAD-bd_sf"/>
</dbReference>
<protein>
    <submittedName>
        <fullName evidence="6">Versicolorin B synthase</fullName>
    </submittedName>
</protein>
<proteinExistence type="inferred from homology"/>
<comment type="cofactor">
    <cofactor evidence="3">
        <name>FAD</name>
        <dbReference type="ChEBI" id="CHEBI:57692"/>
    </cofactor>
</comment>
<dbReference type="Gene3D" id="3.30.560.10">
    <property type="entry name" value="Glucose Oxidase, domain 3"/>
    <property type="match status" value="1"/>
</dbReference>
<evidence type="ECO:0000256" key="4">
    <source>
        <dbReference type="SAM" id="SignalP"/>
    </source>
</evidence>
<name>A0A8T9CDF4_9HELO</name>
<dbReference type="Pfam" id="PF00732">
    <property type="entry name" value="GMC_oxred_N"/>
    <property type="match status" value="1"/>
</dbReference>
<gene>
    <name evidence="6" type="primary">aflK</name>
    <name evidence="6" type="ORF">LSUE1_G006128</name>
</gene>
<feature type="domain" description="Glucose-methanol-choline oxidoreductase N-terminal" evidence="5">
    <location>
        <begin position="336"/>
        <end position="350"/>
    </location>
</feature>
<dbReference type="InterPro" id="IPR000172">
    <property type="entry name" value="GMC_OxRdtase_N"/>
</dbReference>